<proteinExistence type="predicted"/>
<protein>
    <submittedName>
        <fullName evidence="1">Uncharacterized protein</fullName>
    </submittedName>
</protein>
<comment type="caution">
    <text evidence="1">The sequence shown here is derived from an EMBL/GenBank/DDBJ whole genome shotgun (WGS) entry which is preliminary data.</text>
</comment>
<reference evidence="1 2" key="1">
    <citation type="submission" date="2021-06" db="EMBL/GenBank/DDBJ databases">
        <title>Caerostris extrusa draft genome.</title>
        <authorList>
            <person name="Kono N."/>
            <person name="Arakawa K."/>
        </authorList>
    </citation>
    <scope>NUCLEOTIDE SEQUENCE [LARGE SCALE GENOMIC DNA]</scope>
</reference>
<gene>
    <name evidence="1" type="ORF">CEXT_390311</name>
</gene>
<sequence length="99" mass="11751">MSTFTCSSDFLYRDSMYMVYGSNTFENDLSVVQYVRLESKSESKAGALQLVRVHHRLLVRQLGFSLERNCGTFISTGRSYFYFSEIITYRHRIHYFFLM</sequence>
<dbReference type="EMBL" id="BPLR01008842">
    <property type="protein sequence ID" value="GIY27687.1"/>
    <property type="molecule type" value="Genomic_DNA"/>
</dbReference>
<accession>A0AAV4S5K8</accession>
<evidence type="ECO:0000313" key="1">
    <source>
        <dbReference type="EMBL" id="GIY27687.1"/>
    </source>
</evidence>
<evidence type="ECO:0000313" key="2">
    <source>
        <dbReference type="Proteomes" id="UP001054945"/>
    </source>
</evidence>
<keyword evidence="2" id="KW-1185">Reference proteome</keyword>
<dbReference type="AlphaFoldDB" id="A0AAV4S5K8"/>
<dbReference type="Proteomes" id="UP001054945">
    <property type="component" value="Unassembled WGS sequence"/>
</dbReference>
<name>A0AAV4S5K8_CAEEX</name>
<organism evidence="1 2">
    <name type="scientific">Caerostris extrusa</name>
    <name type="common">Bark spider</name>
    <name type="synonym">Caerostris bankana</name>
    <dbReference type="NCBI Taxonomy" id="172846"/>
    <lineage>
        <taxon>Eukaryota</taxon>
        <taxon>Metazoa</taxon>
        <taxon>Ecdysozoa</taxon>
        <taxon>Arthropoda</taxon>
        <taxon>Chelicerata</taxon>
        <taxon>Arachnida</taxon>
        <taxon>Araneae</taxon>
        <taxon>Araneomorphae</taxon>
        <taxon>Entelegynae</taxon>
        <taxon>Araneoidea</taxon>
        <taxon>Araneidae</taxon>
        <taxon>Caerostris</taxon>
    </lineage>
</organism>